<feature type="domain" description="Peptidase S1" evidence="4">
    <location>
        <begin position="155"/>
        <end position="340"/>
    </location>
</feature>
<organism evidence="5 6">
    <name type="scientific">Ignelater luminosus</name>
    <name type="common">Cucubano</name>
    <name type="synonym">Pyrophorus luminosus</name>
    <dbReference type="NCBI Taxonomy" id="2038154"/>
    <lineage>
        <taxon>Eukaryota</taxon>
        <taxon>Metazoa</taxon>
        <taxon>Ecdysozoa</taxon>
        <taxon>Arthropoda</taxon>
        <taxon>Hexapoda</taxon>
        <taxon>Insecta</taxon>
        <taxon>Pterygota</taxon>
        <taxon>Neoptera</taxon>
        <taxon>Endopterygota</taxon>
        <taxon>Coleoptera</taxon>
        <taxon>Polyphaga</taxon>
        <taxon>Elateriformia</taxon>
        <taxon>Elateroidea</taxon>
        <taxon>Elateridae</taxon>
        <taxon>Agrypninae</taxon>
        <taxon>Pyrophorini</taxon>
        <taxon>Ignelater</taxon>
    </lineage>
</organism>
<evidence type="ECO:0000259" key="4">
    <source>
        <dbReference type="Pfam" id="PF00089"/>
    </source>
</evidence>
<sequence length="347" mass="38938">GSSKLTKAARKLECPPVQSARGGTRSRSDIAQKCGRKHLGYTFDDAHYPDDSEEDLNLPCCRNWNPCIRLRGYCRPCSGCSFPPPHLPTTPDDISTTYVPHTVPNTPSTPRESSTLTPDCITPCEPSIPDIDIDGEIEKELPWDPSIPVVINPNYNDKPGKFTCSIVFADTEKPLCSATIISLHFAVTACLRCLFKNKRPLAPRHVKIIVPQFTSDTHGIGLDMYKIERIIVHPACIFKNRYNAAHDIGILKTVDEIEYGSTITPIKIPTVGYRPNSKINWMITSFRPKHTIATTYKEAVWYVKVKIIKQDTCSLIFNKTFYDPNKNFCTPYHHVGGDENCQVIITT</sequence>
<evidence type="ECO:0000313" key="5">
    <source>
        <dbReference type="EMBL" id="KAF2887176.1"/>
    </source>
</evidence>
<dbReference type="EMBL" id="VTPC01084764">
    <property type="protein sequence ID" value="KAF2887176.1"/>
    <property type="molecule type" value="Genomic_DNA"/>
</dbReference>
<reference evidence="5" key="1">
    <citation type="submission" date="2019-08" db="EMBL/GenBank/DDBJ databases">
        <title>The genome of the North American firefly Photinus pyralis.</title>
        <authorList>
            <consortium name="Photinus pyralis genome working group"/>
            <person name="Fallon T.R."/>
            <person name="Sander Lower S.E."/>
            <person name="Weng J.-K."/>
        </authorList>
    </citation>
    <scope>NUCLEOTIDE SEQUENCE</scope>
    <source>
        <strain evidence="5">TRF0915ILg1</strain>
        <tissue evidence="5">Whole body</tissue>
    </source>
</reference>
<evidence type="ECO:0000256" key="1">
    <source>
        <dbReference type="ARBA" id="ARBA00023157"/>
    </source>
</evidence>
<evidence type="ECO:0000256" key="3">
    <source>
        <dbReference type="SAM" id="MobiDB-lite"/>
    </source>
</evidence>
<dbReference type="GO" id="GO:0006508">
    <property type="term" value="P:proteolysis"/>
    <property type="evidence" value="ECO:0007669"/>
    <property type="project" value="InterPro"/>
</dbReference>
<comment type="similarity">
    <text evidence="2">Belongs to the peptidase S1 family. CLIP subfamily.</text>
</comment>
<dbReference type="Pfam" id="PF00089">
    <property type="entry name" value="Trypsin"/>
    <property type="match status" value="1"/>
</dbReference>
<dbReference type="GO" id="GO:0004252">
    <property type="term" value="F:serine-type endopeptidase activity"/>
    <property type="evidence" value="ECO:0007669"/>
    <property type="project" value="InterPro"/>
</dbReference>
<keyword evidence="6" id="KW-1185">Reference proteome</keyword>
<feature type="region of interest" description="Disordered" evidence="3">
    <location>
        <begin position="1"/>
        <end position="29"/>
    </location>
</feature>
<accession>A0A8K0G603</accession>
<evidence type="ECO:0000313" key="6">
    <source>
        <dbReference type="Proteomes" id="UP000801492"/>
    </source>
</evidence>
<dbReference type="Gene3D" id="2.40.10.10">
    <property type="entry name" value="Trypsin-like serine proteases"/>
    <property type="match status" value="1"/>
</dbReference>
<dbReference type="InterPro" id="IPR043504">
    <property type="entry name" value="Peptidase_S1_PA_chymotrypsin"/>
</dbReference>
<proteinExistence type="inferred from homology"/>
<feature type="non-terminal residue" evidence="5">
    <location>
        <position position="347"/>
    </location>
</feature>
<dbReference type="Proteomes" id="UP000801492">
    <property type="component" value="Unassembled WGS sequence"/>
</dbReference>
<protein>
    <recommendedName>
        <fullName evidence="4">Peptidase S1 domain-containing protein</fullName>
    </recommendedName>
</protein>
<keyword evidence="1" id="KW-1015">Disulfide bond</keyword>
<dbReference type="PANTHER" id="PTHR24256">
    <property type="entry name" value="TRYPTASE-RELATED"/>
    <property type="match status" value="1"/>
</dbReference>
<dbReference type="AlphaFoldDB" id="A0A8K0G603"/>
<dbReference type="InterPro" id="IPR051487">
    <property type="entry name" value="Ser/Thr_Proteases_Immune/Dev"/>
</dbReference>
<comment type="caution">
    <text evidence="5">The sequence shown here is derived from an EMBL/GenBank/DDBJ whole genome shotgun (WGS) entry which is preliminary data.</text>
</comment>
<dbReference type="InterPro" id="IPR001254">
    <property type="entry name" value="Trypsin_dom"/>
</dbReference>
<evidence type="ECO:0000256" key="2">
    <source>
        <dbReference type="ARBA" id="ARBA00024195"/>
    </source>
</evidence>
<dbReference type="InterPro" id="IPR009003">
    <property type="entry name" value="Peptidase_S1_PA"/>
</dbReference>
<gene>
    <name evidence="5" type="ORF">ILUMI_18997</name>
</gene>
<name>A0A8K0G603_IGNLU</name>
<dbReference type="SUPFAM" id="SSF50494">
    <property type="entry name" value="Trypsin-like serine proteases"/>
    <property type="match status" value="1"/>
</dbReference>